<evidence type="ECO:0000313" key="5">
    <source>
        <dbReference type="Proteomes" id="UP000727407"/>
    </source>
</evidence>
<dbReference type="InterPro" id="IPR036910">
    <property type="entry name" value="HMG_box_dom_sf"/>
</dbReference>
<feature type="region of interest" description="Disordered" evidence="2">
    <location>
        <begin position="64"/>
        <end position="83"/>
    </location>
</feature>
<dbReference type="GO" id="GO:0005634">
    <property type="term" value="C:nucleus"/>
    <property type="evidence" value="ECO:0007669"/>
    <property type="project" value="UniProtKB-UniRule"/>
</dbReference>
<accession>A0A8J4WZ04</accession>
<feature type="region of interest" description="Disordered" evidence="2">
    <location>
        <begin position="92"/>
        <end position="133"/>
    </location>
</feature>
<dbReference type="AlphaFoldDB" id="A0A8J4WZ04"/>
<dbReference type="PROSITE" id="PS50118">
    <property type="entry name" value="HMG_BOX_2"/>
    <property type="match status" value="1"/>
</dbReference>
<dbReference type="SUPFAM" id="SSF47095">
    <property type="entry name" value="HMG-box"/>
    <property type="match status" value="1"/>
</dbReference>
<organism evidence="4 5">
    <name type="scientific">Clarias magur</name>
    <name type="common">Asian catfish</name>
    <name type="synonym">Macropteronotus magur</name>
    <dbReference type="NCBI Taxonomy" id="1594786"/>
    <lineage>
        <taxon>Eukaryota</taxon>
        <taxon>Metazoa</taxon>
        <taxon>Chordata</taxon>
        <taxon>Craniata</taxon>
        <taxon>Vertebrata</taxon>
        <taxon>Euteleostomi</taxon>
        <taxon>Actinopterygii</taxon>
        <taxon>Neopterygii</taxon>
        <taxon>Teleostei</taxon>
        <taxon>Ostariophysi</taxon>
        <taxon>Siluriformes</taxon>
        <taxon>Clariidae</taxon>
        <taxon>Clarias</taxon>
    </lineage>
</organism>
<dbReference type="GO" id="GO:0003677">
    <property type="term" value="F:DNA binding"/>
    <property type="evidence" value="ECO:0007669"/>
    <property type="project" value="UniProtKB-UniRule"/>
</dbReference>
<keyword evidence="1" id="KW-0238">DNA-binding</keyword>
<evidence type="ECO:0000256" key="2">
    <source>
        <dbReference type="SAM" id="MobiDB-lite"/>
    </source>
</evidence>
<protein>
    <submittedName>
        <fullName evidence="4">Transcription factor SOX-30</fullName>
    </submittedName>
</protein>
<feature type="domain" description="HMG box" evidence="3">
    <location>
        <begin position="1"/>
        <end position="65"/>
    </location>
</feature>
<evidence type="ECO:0000313" key="4">
    <source>
        <dbReference type="EMBL" id="KAF5897332.1"/>
    </source>
</evidence>
<dbReference type="Pfam" id="PF00505">
    <property type="entry name" value="HMG_box"/>
    <property type="match status" value="1"/>
</dbReference>
<dbReference type="EMBL" id="QNUK01000239">
    <property type="protein sequence ID" value="KAF5897332.1"/>
    <property type="molecule type" value="Genomic_DNA"/>
</dbReference>
<keyword evidence="5" id="KW-1185">Reference proteome</keyword>
<evidence type="ECO:0000256" key="1">
    <source>
        <dbReference type="PROSITE-ProRule" id="PRU00267"/>
    </source>
</evidence>
<dbReference type="Proteomes" id="UP000727407">
    <property type="component" value="Unassembled WGS sequence"/>
</dbReference>
<name>A0A8J4WZ04_CLAMG</name>
<feature type="DNA-binding region" description="HMG box" evidence="1">
    <location>
        <begin position="1"/>
        <end position="65"/>
    </location>
</feature>
<feature type="non-terminal residue" evidence="4">
    <location>
        <position position="1"/>
    </location>
</feature>
<comment type="caution">
    <text evidence="4">The sequence shown here is derived from an EMBL/GenBank/DDBJ whole genome shotgun (WGS) entry which is preliminary data.</text>
</comment>
<dbReference type="Gene3D" id="1.10.30.10">
    <property type="entry name" value="High mobility group box domain"/>
    <property type="match status" value="1"/>
</dbReference>
<keyword evidence="1" id="KW-0539">Nucleus</keyword>
<dbReference type="InterPro" id="IPR052856">
    <property type="entry name" value="SOX30_TF"/>
</dbReference>
<proteinExistence type="predicted"/>
<dbReference type="InterPro" id="IPR009071">
    <property type="entry name" value="HMG_box_dom"/>
</dbReference>
<gene>
    <name evidence="4" type="primary">Sox30</name>
    <name evidence="4" type="ORF">DAT39_012957</name>
</gene>
<dbReference type="SMART" id="SM00398">
    <property type="entry name" value="HMG"/>
    <property type="match status" value="1"/>
</dbReference>
<dbReference type="PANTHER" id="PTHR47279:SF1">
    <property type="entry name" value="TRANSCRIPTION FACTOR SOX-30"/>
    <property type="match status" value="1"/>
</dbReference>
<evidence type="ECO:0000259" key="3">
    <source>
        <dbReference type="PROSITE" id="PS50118"/>
    </source>
</evidence>
<sequence length="133" mass="15438">MNAYMIWARTHRPTLTKANPNASNAEISEQLGIEWRKLSEEQKMLYYAESRKLHWEHRQQFPDWEYNPRPRKGKQVGQKKAASETIDMQTNLMLSGSLQNTPSQRRPDPDPISALPPFPAQLSCMPEPLFTQT</sequence>
<dbReference type="OrthoDB" id="6247875at2759"/>
<reference evidence="4" key="1">
    <citation type="submission" date="2020-07" db="EMBL/GenBank/DDBJ databases">
        <title>Clarias magur genome sequencing, assembly and annotation.</title>
        <authorList>
            <person name="Kushwaha B."/>
            <person name="Kumar R."/>
            <person name="Das P."/>
            <person name="Joshi C.G."/>
            <person name="Kumar D."/>
            <person name="Nagpure N.S."/>
            <person name="Pandey M."/>
            <person name="Agarwal S."/>
            <person name="Srivastava S."/>
            <person name="Singh M."/>
            <person name="Sahoo L."/>
            <person name="Jayasankar P."/>
            <person name="Meher P.K."/>
            <person name="Koringa P.G."/>
            <person name="Iquebal M.A."/>
            <person name="Das S.P."/>
            <person name="Bit A."/>
            <person name="Patnaik S."/>
            <person name="Patel N."/>
            <person name="Shah T.M."/>
            <person name="Hinsu A."/>
            <person name="Jena J.K."/>
        </authorList>
    </citation>
    <scope>NUCLEOTIDE SEQUENCE</scope>
    <source>
        <strain evidence="4">CIFAMagur01</strain>
        <tissue evidence="4">Testis</tissue>
    </source>
</reference>
<feature type="compositionally biased region" description="Polar residues" evidence="2">
    <location>
        <begin position="92"/>
        <end position="104"/>
    </location>
</feature>
<dbReference type="PANTHER" id="PTHR47279">
    <property type="entry name" value="TRANSCRIPTION FACTOR SOX-30"/>
    <property type="match status" value="1"/>
</dbReference>